<dbReference type="Proteomes" id="UP001066276">
    <property type="component" value="Chromosome 7"/>
</dbReference>
<organism evidence="1 2">
    <name type="scientific">Pleurodeles waltl</name>
    <name type="common">Iberian ribbed newt</name>
    <dbReference type="NCBI Taxonomy" id="8319"/>
    <lineage>
        <taxon>Eukaryota</taxon>
        <taxon>Metazoa</taxon>
        <taxon>Chordata</taxon>
        <taxon>Craniata</taxon>
        <taxon>Vertebrata</taxon>
        <taxon>Euteleostomi</taxon>
        <taxon>Amphibia</taxon>
        <taxon>Batrachia</taxon>
        <taxon>Caudata</taxon>
        <taxon>Salamandroidea</taxon>
        <taxon>Salamandridae</taxon>
        <taxon>Pleurodelinae</taxon>
        <taxon>Pleurodeles</taxon>
    </lineage>
</organism>
<evidence type="ECO:0000313" key="2">
    <source>
        <dbReference type="Proteomes" id="UP001066276"/>
    </source>
</evidence>
<reference evidence="1" key="1">
    <citation type="journal article" date="2022" name="bioRxiv">
        <title>Sequencing and chromosome-scale assembly of the giantPleurodeles waltlgenome.</title>
        <authorList>
            <person name="Brown T."/>
            <person name="Elewa A."/>
            <person name="Iarovenko S."/>
            <person name="Subramanian E."/>
            <person name="Araus A.J."/>
            <person name="Petzold A."/>
            <person name="Susuki M."/>
            <person name="Suzuki K.-i.T."/>
            <person name="Hayashi T."/>
            <person name="Toyoda A."/>
            <person name="Oliveira C."/>
            <person name="Osipova E."/>
            <person name="Leigh N.D."/>
            <person name="Simon A."/>
            <person name="Yun M.H."/>
        </authorList>
    </citation>
    <scope>NUCLEOTIDE SEQUENCE</scope>
    <source>
        <strain evidence="1">20211129_DDA</strain>
        <tissue evidence="1">Liver</tissue>
    </source>
</reference>
<proteinExistence type="predicted"/>
<gene>
    <name evidence="1" type="ORF">NDU88_004441</name>
</gene>
<dbReference type="AlphaFoldDB" id="A0AAV7PJT8"/>
<dbReference type="EMBL" id="JANPWB010000011">
    <property type="protein sequence ID" value="KAJ1126028.1"/>
    <property type="molecule type" value="Genomic_DNA"/>
</dbReference>
<protein>
    <submittedName>
        <fullName evidence="1">Uncharacterized protein</fullName>
    </submittedName>
</protein>
<name>A0AAV7PJT8_PLEWA</name>
<keyword evidence="2" id="KW-1185">Reference proteome</keyword>
<comment type="caution">
    <text evidence="1">The sequence shown here is derived from an EMBL/GenBank/DDBJ whole genome shotgun (WGS) entry which is preliminary data.</text>
</comment>
<sequence>MGSLLAWACAHPVVRERCATYEPCVSWGEMTMGRVPQGSLVNGALLLTPKRVSQPMLQERCAACEPGASWHEMTMGGVPQGTLVNGVPPLTALAHQTTCL</sequence>
<evidence type="ECO:0000313" key="1">
    <source>
        <dbReference type="EMBL" id="KAJ1126028.1"/>
    </source>
</evidence>
<accession>A0AAV7PJT8</accession>